<keyword evidence="4" id="KW-1185">Reference proteome</keyword>
<feature type="signal peptide" evidence="2">
    <location>
        <begin position="1"/>
        <end position="33"/>
    </location>
</feature>
<feature type="compositionally biased region" description="Polar residues" evidence="1">
    <location>
        <begin position="145"/>
        <end position="154"/>
    </location>
</feature>
<dbReference type="AlphaFoldDB" id="A0A150GJ29"/>
<dbReference type="Proteomes" id="UP000075714">
    <property type="component" value="Unassembled WGS sequence"/>
</dbReference>
<keyword evidence="2" id="KW-0732">Signal</keyword>
<protein>
    <submittedName>
        <fullName evidence="3">Uncharacterized protein</fullName>
    </submittedName>
</protein>
<evidence type="ECO:0000313" key="4">
    <source>
        <dbReference type="Proteomes" id="UP000075714"/>
    </source>
</evidence>
<name>A0A150GJ29_GONPE</name>
<feature type="compositionally biased region" description="Pro residues" evidence="1">
    <location>
        <begin position="114"/>
        <end position="132"/>
    </location>
</feature>
<accession>A0A150GJ29</accession>
<reference evidence="4" key="1">
    <citation type="journal article" date="2016" name="Nat. Commun.">
        <title>The Gonium pectorale genome demonstrates co-option of cell cycle regulation during the evolution of multicellularity.</title>
        <authorList>
            <person name="Hanschen E.R."/>
            <person name="Marriage T.N."/>
            <person name="Ferris P.J."/>
            <person name="Hamaji T."/>
            <person name="Toyoda A."/>
            <person name="Fujiyama A."/>
            <person name="Neme R."/>
            <person name="Noguchi H."/>
            <person name="Minakuchi Y."/>
            <person name="Suzuki M."/>
            <person name="Kawai-Toyooka H."/>
            <person name="Smith D.R."/>
            <person name="Sparks H."/>
            <person name="Anderson J."/>
            <person name="Bakaric R."/>
            <person name="Luria V."/>
            <person name="Karger A."/>
            <person name="Kirschner M.W."/>
            <person name="Durand P.M."/>
            <person name="Michod R.E."/>
            <person name="Nozaki H."/>
            <person name="Olson B.J."/>
        </authorList>
    </citation>
    <scope>NUCLEOTIDE SEQUENCE [LARGE SCALE GENOMIC DNA]</scope>
    <source>
        <strain evidence="4">NIES-2863</strain>
    </source>
</reference>
<evidence type="ECO:0000313" key="3">
    <source>
        <dbReference type="EMBL" id="KXZ49821.1"/>
    </source>
</evidence>
<evidence type="ECO:0000256" key="1">
    <source>
        <dbReference type="SAM" id="MobiDB-lite"/>
    </source>
</evidence>
<gene>
    <name evidence="3" type="ORF">GPECTOR_19g272</name>
</gene>
<dbReference type="EMBL" id="LSYV01000020">
    <property type="protein sequence ID" value="KXZ49821.1"/>
    <property type="molecule type" value="Genomic_DNA"/>
</dbReference>
<feature type="region of interest" description="Disordered" evidence="1">
    <location>
        <begin position="49"/>
        <end position="77"/>
    </location>
</feature>
<feature type="chain" id="PRO_5007562086" evidence="2">
    <location>
        <begin position="34"/>
        <end position="173"/>
    </location>
</feature>
<feature type="region of interest" description="Disordered" evidence="1">
    <location>
        <begin position="94"/>
        <end position="173"/>
    </location>
</feature>
<evidence type="ECO:0000256" key="2">
    <source>
        <dbReference type="SAM" id="SignalP"/>
    </source>
</evidence>
<comment type="caution">
    <text evidence="3">The sequence shown here is derived from an EMBL/GenBank/DDBJ whole genome shotgun (WGS) entry which is preliminary data.</text>
</comment>
<organism evidence="3 4">
    <name type="scientific">Gonium pectorale</name>
    <name type="common">Green alga</name>
    <dbReference type="NCBI Taxonomy" id="33097"/>
    <lineage>
        <taxon>Eukaryota</taxon>
        <taxon>Viridiplantae</taxon>
        <taxon>Chlorophyta</taxon>
        <taxon>core chlorophytes</taxon>
        <taxon>Chlorophyceae</taxon>
        <taxon>CS clade</taxon>
        <taxon>Chlamydomonadales</taxon>
        <taxon>Volvocaceae</taxon>
        <taxon>Gonium</taxon>
    </lineage>
</organism>
<sequence length="173" mass="17377">MMCRNQAARGAAPLPALLQLLVAALLLSGTALAALRDDEPLTGTAVRATADSAGPQQPKAVVKVGEDAPAEGASARRKLLTGGTGVTWSYTASWRGKEVEGKGSAGGKAKASPPKAPPKSPPKAPPKAPAAKPPTIIINVNNVNDGTRTTTTVDQAVIPGGGAKPPVAKPSKR</sequence>
<feature type="compositionally biased region" description="Low complexity" evidence="1">
    <location>
        <begin position="133"/>
        <end position="144"/>
    </location>
</feature>
<proteinExistence type="predicted"/>